<dbReference type="Proteomes" id="UP000005239">
    <property type="component" value="Unassembled WGS sequence"/>
</dbReference>
<dbReference type="AlphaFoldDB" id="A0A2A6BF20"/>
<reference evidence="1" key="2">
    <citation type="submission" date="2022-06" db="UniProtKB">
        <authorList>
            <consortium name="EnsemblMetazoa"/>
        </authorList>
    </citation>
    <scope>IDENTIFICATION</scope>
    <source>
        <strain evidence="1">PS312</strain>
    </source>
</reference>
<protein>
    <submittedName>
        <fullName evidence="1">Uncharacterized protein</fullName>
    </submittedName>
</protein>
<keyword evidence="2" id="KW-1185">Reference proteome</keyword>
<dbReference type="EnsemblMetazoa" id="PPA37022.1">
    <property type="protein sequence ID" value="PPA37022.1"/>
    <property type="gene ID" value="WBGene00275391"/>
</dbReference>
<sequence>MVGYFHPPPYSAVKKEISTKLGDSHPREDGPGKTWLTSPPIYDNPYMTLLFNLIGFSVMLFMAIAYGHKQQLMENPDVALLISWIGWRFALALYPAFFIIVVVGVVALSRRLLAVATAMVYIAHCGLVTFAFTILMNIILGEFQSLLLGCGFLFHTLMILLCVFYFGMLLLRVIEEIEEEEKKKDGMGIIA</sequence>
<evidence type="ECO:0000313" key="2">
    <source>
        <dbReference type="Proteomes" id="UP000005239"/>
    </source>
</evidence>
<gene>
    <name evidence="1" type="primary">WBGene00275391</name>
</gene>
<organism evidence="1 2">
    <name type="scientific">Pristionchus pacificus</name>
    <name type="common">Parasitic nematode worm</name>
    <dbReference type="NCBI Taxonomy" id="54126"/>
    <lineage>
        <taxon>Eukaryota</taxon>
        <taxon>Metazoa</taxon>
        <taxon>Ecdysozoa</taxon>
        <taxon>Nematoda</taxon>
        <taxon>Chromadorea</taxon>
        <taxon>Rhabditida</taxon>
        <taxon>Rhabditina</taxon>
        <taxon>Diplogasteromorpha</taxon>
        <taxon>Diplogasteroidea</taxon>
        <taxon>Neodiplogasteridae</taxon>
        <taxon>Pristionchus</taxon>
    </lineage>
</organism>
<name>A0A2A6BF20_PRIPA</name>
<accession>A0A2A6BF20</accession>
<accession>A0A8R1YV29</accession>
<evidence type="ECO:0000313" key="1">
    <source>
        <dbReference type="EnsemblMetazoa" id="PPA37022.1"/>
    </source>
</evidence>
<proteinExistence type="predicted"/>
<reference evidence="2" key="1">
    <citation type="journal article" date="2008" name="Nat. Genet.">
        <title>The Pristionchus pacificus genome provides a unique perspective on nematode lifestyle and parasitism.</title>
        <authorList>
            <person name="Dieterich C."/>
            <person name="Clifton S.W."/>
            <person name="Schuster L.N."/>
            <person name="Chinwalla A."/>
            <person name="Delehaunty K."/>
            <person name="Dinkelacker I."/>
            <person name="Fulton L."/>
            <person name="Fulton R."/>
            <person name="Godfrey J."/>
            <person name="Minx P."/>
            <person name="Mitreva M."/>
            <person name="Roeseler W."/>
            <person name="Tian H."/>
            <person name="Witte H."/>
            <person name="Yang S.P."/>
            <person name="Wilson R.K."/>
            <person name="Sommer R.J."/>
        </authorList>
    </citation>
    <scope>NUCLEOTIDE SEQUENCE [LARGE SCALE GENOMIC DNA]</scope>
    <source>
        <strain evidence="2">PS312</strain>
    </source>
</reference>